<dbReference type="EMBL" id="MT498061">
    <property type="protein sequence ID" value="QKY80221.1"/>
    <property type="molecule type" value="Genomic_DNA"/>
</dbReference>
<dbReference type="RefSeq" id="YP_009964476.1">
    <property type="nucleotide sequence ID" value="NC_051730.1"/>
</dbReference>
<evidence type="ECO:0000313" key="1">
    <source>
        <dbReference type="EMBL" id="QKY80221.1"/>
    </source>
</evidence>
<dbReference type="Proteomes" id="UP000822626">
    <property type="component" value="Segment"/>
</dbReference>
<protein>
    <submittedName>
        <fullName evidence="1">Uncharacterized protein</fullName>
    </submittedName>
</protein>
<accession>A0AAE7K7C5</accession>
<reference evidence="1 2" key="1">
    <citation type="submission" date="2020-05" db="EMBL/GenBank/DDBJ databases">
        <authorList>
            <person name="Abdela F."/>
            <person name="Strong C."/>
            <person name="Regner K."/>
            <person name="Tsourkas P.K."/>
            <person name="Garlena R.A."/>
            <person name="Russell D.A."/>
            <person name="Pope W.H."/>
            <person name="Jacobs-Sera D."/>
            <person name="Hatfull G.F."/>
        </authorList>
    </citation>
    <scope>NUCLEOTIDE SEQUENCE [LARGE SCALE GENOMIC DNA]</scope>
</reference>
<dbReference type="GeneID" id="60336187"/>
<sequence length="84" mass="9544">MNHPPREFDEQFLSMLRHGAYAPAYSIHTDEHRPGLGEIVIRRIGMDVEAWRLRPHSPVSQPGFVYGEPIDVVLVPRVVGGDDR</sequence>
<dbReference type="KEGG" id="vg:60336187"/>
<organism evidence="1 2">
    <name type="scientific">Mycobacterium phage Jung</name>
    <dbReference type="NCBI Taxonomy" id="2742107"/>
    <lineage>
        <taxon>Viruses</taxon>
        <taxon>Duplodnaviria</taxon>
        <taxon>Heunggongvirae</taxon>
        <taxon>Uroviricota</taxon>
        <taxon>Caudoviricetes</taxon>
        <taxon>Pclasvirinae</taxon>
        <taxon>Fishburnevirus</taxon>
        <taxon>Fishburnevirus jung</taxon>
    </lineage>
</organism>
<gene>
    <name evidence="1" type="primary">65</name>
    <name evidence="1" type="ORF">SEA_JUNG_65</name>
</gene>
<proteinExistence type="predicted"/>
<evidence type="ECO:0000313" key="2">
    <source>
        <dbReference type="Proteomes" id="UP000822626"/>
    </source>
</evidence>
<name>A0AAE7K7C5_9CAUD</name>
<keyword evidence="2" id="KW-1185">Reference proteome</keyword>